<dbReference type="AlphaFoldDB" id="A0A7K3M5G5"/>
<reference evidence="2 3" key="1">
    <citation type="submission" date="2019-11" db="EMBL/GenBank/DDBJ databases">
        <authorList>
            <person name="Li X.-J."/>
            <person name="Feng X.-M."/>
        </authorList>
    </citation>
    <scope>NUCLEOTIDE SEQUENCE [LARGE SCALE GENOMIC DNA]</scope>
    <source>
        <strain evidence="2 3">XMNu-373</strain>
    </source>
</reference>
<feature type="chain" id="PRO_5039014237" evidence="1">
    <location>
        <begin position="21"/>
        <end position="352"/>
    </location>
</feature>
<evidence type="ECO:0000313" key="2">
    <source>
        <dbReference type="EMBL" id="NDL58554.1"/>
    </source>
</evidence>
<proteinExistence type="predicted"/>
<evidence type="ECO:0000313" key="3">
    <source>
        <dbReference type="Proteomes" id="UP000460435"/>
    </source>
</evidence>
<keyword evidence="1" id="KW-0732">Signal</keyword>
<dbReference type="Proteomes" id="UP000460435">
    <property type="component" value="Unassembled WGS sequence"/>
</dbReference>
<gene>
    <name evidence="2" type="ORF">F7O44_15910</name>
</gene>
<name>A0A7K3M5G5_9ACTN</name>
<evidence type="ECO:0000256" key="1">
    <source>
        <dbReference type="SAM" id="SignalP"/>
    </source>
</evidence>
<accession>A0A7K3M5G5</accession>
<keyword evidence="3" id="KW-1185">Reference proteome</keyword>
<comment type="caution">
    <text evidence="2">The sequence shown here is derived from an EMBL/GenBank/DDBJ whole genome shotgun (WGS) entry which is preliminary data.</text>
</comment>
<organism evidence="2 3">
    <name type="scientific">Phytoactinopolyspora mesophila</name>
    <dbReference type="NCBI Taxonomy" id="2650750"/>
    <lineage>
        <taxon>Bacteria</taxon>
        <taxon>Bacillati</taxon>
        <taxon>Actinomycetota</taxon>
        <taxon>Actinomycetes</taxon>
        <taxon>Jiangellales</taxon>
        <taxon>Jiangellaceae</taxon>
        <taxon>Phytoactinopolyspora</taxon>
    </lineage>
</organism>
<dbReference type="EMBL" id="WLZY01000005">
    <property type="protein sequence ID" value="NDL58554.1"/>
    <property type="molecule type" value="Genomic_DNA"/>
</dbReference>
<protein>
    <submittedName>
        <fullName evidence="2">Uncharacterized protein</fullName>
    </submittedName>
</protein>
<sequence length="352" mass="37585">MRRTSRIAACVALVAGGSLALTTVAAADLPGGDNDGESGYYVEVGVDLSGDAAPDGGGYYSFYIPPLCYWGPFRGLADGPDHGDGTDMQKVLDYMEYAYNIPLKDGSGYWVPYYGPLSRYEEALEREEDGEDLIWYSLYCNIHYGDERAIEFADGEYNGGALLTGLRTQGEEPEILIDPEDLAEAARDEMVIDLPDIDRNPQMAGSNAGATLVNIPTWFWVTNPDSVGGPDGERNIRAEVVGGDVWAEVTAQTGGLSIGSPNGSAFCDPSVALIEWGDDASDDDACTVSFSRASVSYPDGYPVTASTEWSATWEGVTQDGEAVGGDLEPLSRQAAPVDIPVAEIQSIVRGLR</sequence>
<feature type="signal peptide" evidence="1">
    <location>
        <begin position="1"/>
        <end position="20"/>
    </location>
</feature>
<dbReference type="RefSeq" id="WP_162451250.1">
    <property type="nucleotide sequence ID" value="NZ_WLZY01000005.1"/>
</dbReference>